<dbReference type="Pfam" id="PF01258">
    <property type="entry name" value="zf-dskA_traR"/>
    <property type="match status" value="1"/>
</dbReference>
<dbReference type="EMBL" id="QSND01000004">
    <property type="protein sequence ID" value="KAA6448806.1"/>
    <property type="molecule type" value="Genomic_DNA"/>
</dbReference>
<evidence type="ECO:0000313" key="8">
    <source>
        <dbReference type="Proteomes" id="UP000324326"/>
    </source>
</evidence>
<evidence type="ECO:0000256" key="5">
    <source>
        <dbReference type="SAM" id="MobiDB-lite"/>
    </source>
</evidence>
<dbReference type="PANTHER" id="PTHR33823">
    <property type="entry name" value="RNA POLYMERASE-BINDING TRANSCRIPTION FACTOR DKSA-RELATED"/>
    <property type="match status" value="1"/>
</dbReference>
<dbReference type="Proteomes" id="UP000324326">
    <property type="component" value="Unassembled WGS sequence"/>
</dbReference>
<keyword evidence="1" id="KW-0479">Metal-binding</keyword>
<reference evidence="7 8" key="1">
    <citation type="submission" date="2018-08" db="EMBL/GenBank/DDBJ databases">
        <title>Bacillus phenotypic plasticity.</title>
        <authorList>
            <person name="Hurtado E."/>
        </authorList>
    </citation>
    <scope>NUCLEOTIDE SEQUENCE [LARGE SCALE GENOMIC DNA]</scope>
    <source>
        <strain evidence="7 8">427</strain>
    </source>
</reference>
<protein>
    <submittedName>
        <fullName evidence="7">YteA family sporulation protein</fullName>
    </submittedName>
</protein>
<dbReference type="SUPFAM" id="SSF109635">
    <property type="entry name" value="DnaK suppressor protein DksA, alpha-hairpin domain"/>
    <property type="match status" value="1"/>
</dbReference>
<proteinExistence type="predicted"/>
<dbReference type="Gene3D" id="1.20.120.910">
    <property type="entry name" value="DksA, coiled-coil domain"/>
    <property type="match status" value="1"/>
</dbReference>
<dbReference type="InterPro" id="IPR037187">
    <property type="entry name" value="DnaK_N"/>
</dbReference>
<feature type="compositionally biased region" description="Basic and acidic residues" evidence="5">
    <location>
        <begin position="242"/>
        <end position="252"/>
    </location>
</feature>
<dbReference type="InterPro" id="IPR000962">
    <property type="entry name" value="Znf_DskA_TraR"/>
</dbReference>
<comment type="caution">
    <text evidence="7">The sequence shown here is derived from an EMBL/GenBank/DDBJ whole genome shotgun (WGS) entry which is preliminary data.</text>
</comment>
<sequence length="252" mass="28962">MHVLTKEQLTKLENELKAGKEQIVSRFKDSGHFGMDITYPFNSTGELSSYDNHPGDEGTELYEREKDLALYEHEREHLHDIEHALSLIEKGEYGRCEVCGKDIPYERLSVLPTATTCSEHSSTVSVSKDRPIEEEVLNPPFGHFERDEDDENVAYDSEDAYQDVERYGNSETPQDLAVPPLSYSQMYMEYEEPLGYVEDYENYAATDITGKEITVYPTKEHEKYEELLDEEGIMTSFGDLPPAEKEPYTEDD</sequence>
<accession>A0A5M8RPA2</accession>
<feature type="region of interest" description="Disordered" evidence="5">
    <location>
        <begin position="232"/>
        <end position="252"/>
    </location>
</feature>
<organism evidence="7 8">
    <name type="scientific">Bacillus swezeyi</name>
    <dbReference type="NCBI Taxonomy" id="1925020"/>
    <lineage>
        <taxon>Bacteria</taxon>
        <taxon>Bacillati</taxon>
        <taxon>Bacillota</taxon>
        <taxon>Bacilli</taxon>
        <taxon>Bacillales</taxon>
        <taxon>Bacillaceae</taxon>
        <taxon>Bacillus</taxon>
    </lineage>
</organism>
<feature type="domain" description="Zinc finger DksA/TraR C4-type" evidence="6">
    <location>
        <begin position="91"/>
        <end position="117"/>
    </location>
</feature>
<name>A0A5M8RPA2_9BACI</name>
<dbReference type="SUPFAM" id="SSF57716">
    <property type="entry name" value="Glucocorticoid receptor-like (DNA-binding domain)"/>
    <property type="match status" value="1"/>
</dbReference>
<gene>
    <name evidence="7" type="ORF">DX927_18060</name>
</gene>
<feature type="zinc finger region" description="dksA C4-type" evidence="4">
    <location>
        <begin position="96"/>
        <end position="120"/>
    </location>
</feature>
<dbReference type="PANTHER" id="PTHR33823:SF4">
    <property type="entry name" value="GENERAL STRESS PROTEIN 16O"/>
    <property type="match status" value="1"/>
</dbReference>
<evidence type="ECO:0000259" key="6">
    <source>
        <dbReference type="Pfam" id="PF01258"/>
    </source>
</evidence>
<evidence type="ECO:0000256" key="4">
    <source>
        <dbReference type="PROSITE-ProRule" id="PRU00510"/>
    </source>
</evidence>
<evidence type="ECO:0000256" key="3">
    <source>
        <dbReference type="ARBA" id="ARBA00022833"/>
    </source>
</evidence>
<evidence type="ECO:0000256" key="2">
    <source>
        <dbReference type="ARBA" id="ARBA00022771"/>
    </source>
</evidence>
<dbReference type="GO" id="GO:0008270">
    <property type="term" value="F:zinc ion binding"/>
    <property type="evidence" value="ECO:0007669"/>
    <property type="project" value="UniProtKB-KW"/>
</dbReference>
<keyword evidence="2" id="KW-0863">Zinc-finger</keyword>
<dbReference type="InterPro" id="IPR014240">
    <property type="entry name" value="YteA"/>
</dbReference>
<dbReference type="PROSITE" id="PS51128">
    <property type="entry name" value="ZF_DKSA_2"/>
    <property type="match status" value="1"/>
</dbReference>
<keyword evidence="3" id="KW-0862">Zinc</keyword>
<dbReference type="STRING" id="1925020.BTA30_11245"/>
<dbReference type="AlphaFoldDB" id="A0A5M8RPA2"/>
<evidence type="ECO:0000313" key="7">
    <source>
        <dbReference type="EMBL" id="KAA6448806.1"/>
    </source>
</evidence>
<dbReference type="NCBIfam" id="TIGR02890">
    <property type="entry name" value="bacill_yteA"/>
    <property type="match status" value="1"/>
</dbReference>
<evidence type="ECO:0000256" key="1">
    <source>
        <dbReference type="ARBA" id="ARBA00022723"/>
    </source>
</evidence>